<gene>
    <name evidence="2" type="ORF">PGLA1383_LOCUS22786</name>
</gene>
<feature type="compositionally biased region" description="Polar residues" evidence="1">
    <location>
        <begin position="53"/>
        <end position="64"/>
    </location>
</feature>
<sequence length="436" mass="48082">MAPKKRSGRVAVENDALREEGGASSVRAVRRGRGEKKMTEAMQQWARERGSEVLSQWLGNSSSPESRDSQQADIFADESTLPATDAELAAARQWMNSESTNDDTPPAPFPHMEDRQPEEFEEDQTQAAVPAAWEAGEEELRHVPSCAWPTNTASKREFVWTTMELPPSPKRTKRAHWHRGAASRLVEVVPDAIQPAGHGRTSLGQMDLLSQGQMEQCQAALNEFAGQLLQGSIAGQYSELLANLWRNDVQHYEQVPSVPWTTPFFWGDGMTDVQCPYQALSPHHAGVPMQQMHQVLADGWQDGSPDKWRRLLRPTIEGRMPGFHEILALAASFPPPPERPLYDKTGDAKRLMSAEGTSTAGVLLKSAGLKGSVAVYFKAGKVVLQGPVESKKILAHMVSNWTDAWPAEGIAARRMGVALNNIPTPQAARKMRTLMV</sequence>
<keyword evidence="3" id="KW-1185">Reference proteome</keyword>
<organism evidence="2 3">
    <name type="scientific">Polarella glacialis</name>
    <name type="common">Dinoflagellate</name>
    <dbReference type="NCBI Taxonomy" id="89957"/>
    <lineage>
        <taxon>Eukaryota</taxon>
        <taxon>Sar</taxon>
        <taxon>Alveolata</taxon>
        <taxon>Dinophyceae</taxon>
        <taxon>Suessiales</taxon>
        <taxon>Suessiaceae</taxon>
        <taxon>Polarella</taxon>
    </lineage>
</organism>
<protein>
    <submittedName>
        <fullName evidence="2">Uncharacterized protein</fullName>
    </submittedName>
</protein>
<evidence type="ECO:0000313" key="2">
    <source>
        <dbReference type="EMBL" id="CAE8604638.1"/>
    </source>
</evidence>
<feature type="region of interest" description="Disordered" evidence="1">
    <location>
        <begin position="1"/>
        <end position="74"/>
    </location>
</feature>
<dbReference type="EMBL" id="CAJNNV010016723">
    <property type="protein sequence ID" value="CAE8604638.1"/>
    <property type="molecule type" value="Genomic_DNA"/>
</dbReference>
<evidence type="ECO:0000256" key="1">
    <source>
        <dbReference type="SAM" id="MobiDB-lite"/>
    </source>
</evidence>
<name>A0A813F2J7_POLGL</name>
<dbReference type="Proteomes" id="UP000654075">
    <property type="component" value="Unassembled WGS sequence"/>
</dbReference>
<accession>A0A813F2J7</accession>
<proteinExistence type="predicted"/>
<evidence type="ECO:0000313" key="3">
    <source>
        <dbReference type="Proteomes" id="UP000654075"/>
    </source>
</evidence>
<dbReference type="AlphaFoldDB" id="A0A813F2J7"/>
<feature type="region of interest" description="Disordered" evidence="1">
    <location>
        <begin position="96"/>
        <end position="116"/>
    </location>
</feature>
<comment type="caution">
    <text evidence="2">The sequence shown here is derived from an EMBL/GenBank/DDBJ whole genome shotgun (WGS) entry which is preliminary data.</text>
</comment>
<reference evidence="2" key="1">
    <citation type="submission" date="2021-02" db="EMBL/GenBank/DDBJ databases">
        <authorList>
            <person name="Dougan E. K."/>
            <person name="Rhodes N."/>
            <person name="Thang M."/>
            <person name="Chan C."/>
        </authorList>
    </citation>
    <scope>NUCLEOTIDE SEQUENCE</scope>
</reference>